<evidence type="ECO:0000256" key="10">
    <source>
        <dbReference type="ARBA" id="ARBA00060855"/>
    </source>
</evidence>
<evidence type="ECO:0000256" key="9">
    <source>
        <dbReference type="ARBA" id="ARBA00048781"/>
    </source>
</evidence>
<dbReference type="EMBL" id="FZPD01000001">
    <property type="protein sequence ID" value="SNS51070.1"/>
    <property type="molecule type" value="Genomic_DNA"/>
</dbReference>
<evidence type="ECO:0000256" key="6">
    <source>
        <dbReference type="ARBA" id="ARBA00023080"/>
    </source>
</evidence>
<evidence type="ECO:0000256" key="5">
    <source>
        <dbReference type="ARBA" id="ARBA00022842"/>
    </source>
</evidence>
<feature type="binding site" evidence="11">
    <location>
        <begin position="67"/>
        <end position="68"/>
    </location>
    <ligand>
        <name>substrate</name>
    </ligand>
</feature>
<dbReference type="HAMAP" id="MF_00648">
    <property type="entry name" value="Non_canon_purine_NTPase_YjjX"/>
    <property type="match status" value="1"/>
</dbReference>
<dbReference type="GO" id="GO:0006772">
    <property type="term" value="P:thiamine metabolic process"/>
    <property type="evidence" value="ECO:0007669"/>
    <property type="project" value="TreeGrafter"/>
</dbReference>
<feature type="binding site" evidence="11">
    <location>
        <position position="67"/>
    </location>
    <ligand>
        <name>Mg(2+)</name>
        <dbReference type="ChEBI" id="CHEBI:18420"/>
    </ligand>
</feature>
<evidence type="ECO:0000256" key="4">
    <source>
        <dbReference type="ARBA" id="ARBA00022801"/>
    </source>
</evidence>
<dbReference type="GO" id="GO:0009117">
    <property type="term" value="P:nucleotide metabolic process"/>
    <property type="evidence" value="ECO:0007669"/>
    <property type="project" value="UniProtKB-KW"/>
</dbReference>
<dbReference type="GO" id="GO:0000166">
    <property type="term" value="F:nucleotide binding"/>
    <property type="evidence" value="ECO:0007669"/>
    <property type="project" value="UniProtKB-KW"/>
</dbReference>
<comment type="cofactor">
    <cofactor evidence="1">
        <name>Mn(2+)</name>
        <dbReference type="ChEBI" id="CHEBI:29035"/>
    </cofactor>
</comment>
<accession>A0A239F237</accession>
<dbReference type="EC" id="3.6.1.73" evidence="11"/>
<keyword evidence="7 11" id="KW-0464">Manganese</keyword>
<evidence type="ECO:0000313" key="14">
    <source>
        <dbReference type="Proteomes" id="UP000198393"/>
    </source>
</evidence>
<evidence type="ECO:0000256" key="8">
    <source>
        <dbReference type="ARBA" id="ARBA00048174"/>
    </source>
</evidence>
<comment type="similarity">
    <text evidence="10 11">Belongs to the YjjX NTPase family.</text>
</comment>
<evidence type="ECO:0000256" key="2">
    <source>
        <dbReference type="ARBA" id="ARBA00022723"/>
    </source>
</evidence>
<dbReference type="Proteomes" id="UP000198393">
    <property type="component" value="Unassembled WGS sequence"/>
</dbReference>
<dbReference type="NCBIfam" id="NF003459">
    <property type="entry name" value="PRK05074.1"/>
    <property type="match status" value="1"/>
</dbReference>
<dbReference type="AlphaFoldDB" id="A0A239F237"/>
<dbReference type="Pfam" id="PF01931">
    <property type="entry name" value="NTPase_I-T"/>
    <property type="match status" value="1"/>
</dbReference>
<dbReference type="InterPro" id="IPR050299">
    <property type="entry name" value="YjjX_NTPase"/>
</dbReference>
<evidence type="ECO:0000256" key="7">
    <source>
        <dbReference type="ARBA" id="ARBA00023211"/>
    </source>
</evidence>
<dbReference type="GO" id="GO:0046872">
    <property type="term" value="F:metal ion binding"/>
    <property type="evidence" value="ECO:0007669"/>
    <property type="project" value="UniProtKB-KW"/>
</dbReference>
<comment type="cofactor">
    <cofactor evidence="11">
        <name>Mg(2+)</name>
        <dbReference type="ChEBI" id="CHEBI:18420"/>
    </cofactor>
    <cofactor evidence="11">
        <name>Mn(2+)</name>
        <dbReference type="ChEBI" id="CHEBI:29035"/>
    </cofactor>
    <text evidence="11">Binds 1 divalent metal cation per subunit; can use either Mg(2+) or Mn(2+).</text>
</comment>
<keyword evidence="14" id="KW-1185">Reference proteome</keyword>
<evidence type="ECO:0000256" key="3">
    <source>
        <dbReference type="ARBA" id="ARBA00022741"/>
    </source>
</evidence>
<dbReference type="InterPro" id="IPR002786">
    <property type="entry name" value="Non_canon_purine_NTPase"/>
</dbReference>
<keyword evidence="6 11" id="KW-0546">Nucleotide metabolism</keyword>
<organism evidence="13 14">
    <name type="scientific">Ekhidna lutea</name>
    <dbReference type="NCBI Taxonomy" id="447679"/>
    <lineage>
        <taxon>Bacteria</taxon>
        <taxon>Pseudomonadati</taxon>
        <taxon>Bacteroidota</taxon>
        <taxon>Cytophagia</taxon>
        <taxon>Cytophagales</taxon>
        <taxon>Reichenbachiellaceae</taxon>
        <taxon>Ekhidna</taxon>
    </lineage>
</organism>
<comment type="catalytic activity">
    <reaction evidence="9 11">
        <text>XTP + H2O = XDP + phosphate + H(+)</text>
        <dbReference type="Rhea" id="RHEA:28406"/>
        <dbReference type="ChEBI" id="CHEBI:15377"/>
        <dbReference type="ChEBI" id="CHEBI:15378"/>
        <dbReference type="ChEBI" id="CHEBI:43474"/>
        <dbReference type="ChEBI" id="CHEBI:59884"/>
        <dbReference type="ChEBI" id="CHEBI:61314"/>
        <dbReference type="EC" id="3.6.1.73"/>
    </reaction>
</comment>
<dbReference type="PANTHER" id="PTHR34699:SF2">
    <property type="entry name" value="NON-CANONICAL PURINE NTP PHOSPHATASE_PRRC1 DOMAIN-CONTAINING PROTEIN"/>
    <property type="match status" value="1"/>
</dbReference>
<dbReference type="InterPro" id="IPR029001">
    <property type="entry name" value="ITPase-like_fam"/>
</dbReference>
<dbReference type="OrthoDB" id="164951at2"/>
<evidence type="ECO:0000256" key="1">
    <source>
        <dbReference type="ARBA" id="ARBA00001936"/>
    </source>
</evidence>
<dbReference type="InterPro" id="IPR026533">
    <property type="entry name" value="NTPase/PRRC1"/>
</dbReference>
<comment type="caution">
    <text evidence="11">Lacks conserved residue(s) required for the propagation of feature annotation.</text>
</comment>
<dbReference type="SUPFAM" id="SSF52972">
    <property type="entry name" value="ITPase-like"/>
    <property type="match status" value="1"/>
</dbReference>
<name>A0A239F237_EKHLU</name>
<comment type="subunit">
    <text evidence="11">Homodimer.</text>
</comment>
<proteinExistence type="inferred from homology"/>
<keyword evidence="2 11" id="KW-0479">Metal-binding</keyword>
<dbReference type="GO" id="GO:0103023">
    <property type="term" value="F:ITPase activity"/>
    <property type="evidence" value="ECO:0007669"/>
    <property type="project" value="UniProtKB-EC"/>
</dbReference>
<comment type="catalytic activity">
    <reaction evidence="8 11">
        <text>ITP + H2O = IDP + phosphate + H(+)</text>
        <dbReference type="Rhea" id="RHEA:28330"/>
        <dbReference type="ChEBI" id="CHEBI:15377"/>
        <dbReference type="ChEBI" id="CHEBI:15378"/>
        <dbReference type="ChEBI" id="CHEBI:43474"/>
        <dbReference type="ChEBI" id="CHEBI:58280"/>
        <dbReference type="ChEBI" id="CHEBI:61402"/>
        <dbReference type="EC" id="3.6.1.73"/>
    </reaction>
</comment>
<evidence type="ECO:0000256" key="11">
    <source>
        <dbReference type="HAMAP-Rule" id="MF_00648"/>
    </source>
</evidence>
<dbReference type="PANTHER" id="PTHR34699">
    <property type="match status" value="1"/>
</dbReference>
<comment type="function">
    <text evidence="11">Phosphatase that hydrolyzes non-canonical purine nucleotides such as XTP and ITP to their respective diphosphate derivatives. Probably excludes non-canonical purines from DNA/RNA precursor pool, thus preventing their incorporation into DNA/RNA and avoiding chromosomal lesions.</text>
</comment>
<dbReference type="Gene3D" id="3.90.950.10">
    <property type="match status" value="1"/>
</dbReference>
<protein>
    <recommendedName>
        <fullName evidence="11">Probable inosine/xanthosine triphosphatase</fullName>
        <shortName evidence="11">ITPase/XTPase</shortName>
        <ecNumber evidence="11">3.6.1.73</ecNumber>
    </recommendedName>
    <alternativeName>
        <fullName evidence="11">Non-canonical purine NTP phosphatase</fullName>
    </alternativeName>
    <alternativeName>
        <fullName evidence="11">Non-standard purine NTP phosphatase</fullName>
    </alternativeName>
    <alternativeName>
        <fullName evidence="11">Nucleoside-triphosphate phosphatase</fullName>
        <shortName evidence="11">NTPase</shortName>
    </alternativeName>
</protein>
<evidence type="ECO:0000313" key="13">
    <source>
        <dbReference type="EMBL" id="SNS51070.1"/>
    </source>
</evidence>
<gene>
    <name evidence="13" type="ORF">SAMN05421640_0455</name>
</gene>
<dbReference type="NCBIfam" id="TIGR00258">
    <property type="entry name" value="inosine/xanthosine triphosphatase"/>
    <property type="match status" value="1"/>
</dbReference>
<keyword evidence="5 11" id="KW-0460">Magnesium</keyword>
<dbReference type="RefSeq" id="WP_089355221.1">
    <property type="nucleotide sequence ID" value="NZ_FZPD01000001.1"/>
</dbReference>
<sequence length="174" mass="18845">MKVIVASKNPVKINATQLGFGQVFPNERFDIEGIAVPSGVSDQPMTNGETLQGAKNRAEQAKIEIPEAGFWVGIEGGIEETVEGMEAFAWVVILAKNQKGQSRTSTFFLPPKVRTLVLQGAELGHANDQVFEDHNSKQKGGAVGSLTNGLLGRTAYYEQAVILALIPFVKKEIY</sequence>
<reference evidence="13 14" key="1">
    <citation type="submission" date="2017-06" db="EMBL/GenBank/DDBJ databases">
        <authorList>
            <person name="Kim H.J."/>
            <person name="Triplett B.A."/>
        </authorList>
    </citation>
    <scope>NUCLEOTIDE SEQUENCE [LARGE SCALE GENOMIC DNA]</scope>
    <source>
        <strain evidence="13 14">DSM 19307</strain>
    </source>
</reference>
<feature type="domain" description="Non-canonical purine NTP phosphatase/PRRC1" evidence="12">
    <location>
        <begin position="6"/>
        <end position="169"/>
    </location>
</feature>
<dbReference type="FunFam" id="3.90.950.10:FF:000002">
    <property type="entry name" value="Inosine/xanthosine triphosphatase"/>
    <property type="match status" value="1"/>
</dbReference>
<evidence type="ECO:0000259" key="12">
    <source>
        <dbReference type="Pfam" id="PF01931"/>
    </source>
</evidence>
<keyword evidence="4 11" id="KW-0378">Hydrolase</keyword>
<keyword evidence="3 11" id="KW-0547">Nucleotide-binding</keyword>